<keyword evidence="2" id="KW-0813">Transport</keyword>
<feature type="transmembrane region" description="Helical" evidence="7">
    <location>
        <begin position="131"/>
        <end position="153"/>
    </location>
</feature>
<dbReference type="PROSITE" id="PS50850">
    <property type="entry name" value="MFS"/>
    <property type="match status" value="1"/>
</dbReference>
<feature type="transmembrane region" description="Helical" evidence="7">
    <location>
        <begin position="543"/>
        <end position="565"/>
    </location>
</feature>
<dbReference type="InterPro" id="IPR005829">
    <property type="entry name" value="Sugar_transporter_CS"/>
</dbReference>
<feature type="compositionally biased region" description="Polar residues" evidence="6">
    <location>
        <begin position="227"/>
        <end position="245"/>
    </location>
</feature>
<evidence type="ECO:0000256" key="1">
    <source>
        <dbReference type="ARBA" id="ARBA00004141"/>
    </source>
</evidence>
<feature type="transmembrane region" description="Helical" evidence="7">
    <location>
        <begin position="577"/>
        <end position="600"/>
    </location>
</feature>
<dbReference type="Gene3D" id="1.20.1250.20">
    <property type="entry name" value="MFS general substrate transporter like domains"/>
    <property type="match status" value="2"/>
</dbReference>
<evidence type="ECO:0000256" key="2">
    <source>
        <dbReference type="ARBA" id="ARBA00022448"/>
    </source>
</evidence>
<keyword evidence="3 7" id="KW-0812">Transmembrane</keyword>
<feature type="transmembrane region" description="Helical" evidence="7">
    <location>
        <begin position="337"/>
        <end position="359"/>
    </location>
</feature>
<dbReference type="InterPro" id="IPR003663">
    <property type="entry name" value="Sugar/inositol_transpt"/>
</dbReference>
<dbReference type="PRINTS" id="PR00171">
    <property type="entry name" value="SUGRTRNSPORT"/>
</dbReference>
<evidence type="ECO:0000313" key="9">
    <source>
        <dbReference type="Proteomes" id="UP000887574"/>
    </source>
</evidence>
<comment type="subcellular location">
    <subcellularLocation>
        <location evidence="1">Membrane</location>
        <topology evidence="1">Multi-pass membrane protein</topology>
    </subcellularLocation>
</comment>
<keyword evidence="4 7" id="KW-1133">Transmembrane helix</keyword>
<dbReference type="WBParaSite" id="jg16353">
    <property type="protein sequence ID" value="jg16353"/>
    <property type="gene ID" value="jg16353"/>
</dbReference>
<dbReference type="SUPFAM" id="SSF103473">
    <property type="entry name" value="MFS general substrate transporter"/>
    <property type="match status" value="2"/>
</dbReference>
<dbReference type="InterPro" id="IPR045263">
    <property type="entry name" value="GLUT"/>
</dbReference>
<sequence length="682" mass="74631">MAFRNIIIFIVWIATALVYYGCVIALSDQSSPAGPCLWFGRKRSQVITLISAGSLIFTAMLFALSEEMTFSLIFMLAGKACIQGAFNILYIFTSELYPTVIRNSAVGTCSMVARIGAGASGYVAILSDVTLPTVPMAIFCIFSLFAGVLIYFLPETRDMPLPDTMWDAVTMLKNNSTYKCVGGIEEELKQPLEQEQERKTDKMGETHDAFQESQVDIDSEPSDAKDSSASQGEETEPLNNDLSCSSRDENHKGISAEPLNGRLTAILLISVFSAALSSFQYGYHLGVVNSPAGIIKKWYAKSFCEMHGSQISDSTNNIIWSVLLTVSAEKTLLYNNILVFVSTALTASAKYVGVFYLVIIGRFIVGVNCGINSNLVPLYLSEIAPVNYRGTLGTVHQLTIAISILFSLVLGLPSVLGTQNLWPYLFVCSIVPCITQIAILIFCPESPKFTLVIKGENELAKKDLQSLRGDSDVANELEKMESEAAAAANQPKITICKMFGPELSRPLMIALFLVVVRQLSGVNVINFYSTMLFTDAGLKLNEAAWTSVGFGLVRVLATIGSAFLVDCKSCGRRPLLLTGFAGCALSLSLLTASLTFKTIWIGQSIIWTYVSIGSVLSFTLCWAWGPGTIPWFYITEVFYSSARGRLLRLPLRVTGLHLLSWVWFTCRLITSLCLRLHFIGCA</sequence>
<feature type="transmembrane region" description="Helical" evidence="7">
    <location>
        <begin position="507"/>
        <end position="528"/>
    </location>
</feature>
<dbReference type="GO" id="GO:0015149">
    <property type="term" value="F:hexose transmembrane transporter activity"/>
    <property type="evidence" value="ECO:0007669"/>
    <property type="project" value="TreeGrafter"/>
</dbReference>
<reference evidence="10" key="1">
    <citation type="submission" date="2022-11" db="UniProtKB">
        <authorList>
            <consortium name="WormBaseParasite"/>
        </authorList>
    </citation>
    <scope>IDENTIFICATION</scope>
</reference>
<dbReference type="InterPro" id="IPR036259">
    <property type="entry name" value="MFS_trans_sf"/>
</dbReference>
<keyword evidence="9" id="KW-1185">Reference proteome</keyword>
<feature type="transmembrane region" description="Helical" evidence="7">
    <location>
        <begin position="398"/>
        <end position="416"/>
    </location>
</feature>
<dbReference type="PANTHER" id="PTHR23503">
    <property type="entry name" value="SOLUTE CARRIER FAMILY 2"/>
    <property type="match status" value="1"/>
</dbReference>
<keyword evidence="5 7" id="KW-0472">Membrane</keyword>
<feature type="region of interest" description="Disordered" evidence="6">
    <location>
        <begin position="189"/>
        <end position="253"/>
    </location>
</feature>
<dbReference type="GO" id="GO:0016020">
    <property type="term" value="C:membrane"/>
    <property type="evidence" value="ECO:0007669"/>
    <property type="project" value="UniProtKB-SubCell"/>
</dbReference>
<evidence type="ECO:0000256" key="7">
    <source>
        <dbReference type="SAM" id="Phobius"/>
    </source>
</evidence>
<feature type="transmembrane region" description="Helical" evidence="7">
    <location>
        <begin position="422"/>
        <end position="443"/>
    </location>
</feature>
<dbReference type="Proteomes" id="UP000887574">
    <property type="component" value="Unplaced"/>
</dbReference>
<accession>A0A915D7H2</accession>
<evidence type="ECO:0000256" key="5">
    <source>
        <dbReference type="ARBA" id="ARBA00023136"/>
    </source>
</evidence>
<feature type="transmembrane region" description="Helical" evidence="7">
    <location>
        <begin position="6"/>
        <end position="26"/>
    </location>
</feature>
<evidence type="ECO:0000256" key="4">
    <source>
        <dbReference type="ARBA" id="ARBA00022989"/>
    </source>
</evidence>
<dbReference type="InterPro" id="IPR020846">
    <property type="entry name" value="MFS_dom"/>
</dbReference>
<name>A0A915D7H2_9BILA</name>
<evidence type="ECO:0000313" key="10">
    <source>
        <dbReference type="WBParaSite" id="jg16353"/>
    </source>
</evidence>
<feature type="transmembrane region" description="Helical" evidence="7">
    <location>
        <begin position="46"/>
        <end position="64"/>
    </location>
</feature>
<evidence type="ECO:0000259" key="8">
    <source>
        <dbReference type="PROSITE" id="PS50850"/>
    </source>
</evidence>
<dbReference type="PROSITE" id="PS00217">
    <property type="entry name" value="SUGAR_TRANSPORT_2"/>
    <property type="match status" value="1"/>
</dbReference>
<evidence type="ECO:0000256" key="3">
    <source>
        <dbReference type="ARBA" id="ARBA00022692"/>
    </source>
</evidence>
<dbReference type="Pfam" id="PF00083">
    <property type="entry name" value="Sugar_tr"/>
    <property type="match status" value="1"/>
</dbReference>
<organism evidence="9 10">
    <name type="scientific">Ditylenchus dipsaci</name>
    <dbReference type="NCBI Taxonomy" id="166011"/>
    <lineage>
        <taxon>Eukaryota</taxon>
        <taxon>Metazoa</taxon>
        <taxon>Ecdysozoa</taxon>
        <taxon>Nematoda</taxon>
        <taxon>Chromadorea</taxon>
        <taxon>Rhabditida</taxon>
        <taxon>Tylenchina</taxon>
        <taxon>Tylenchomorpha</taxon>
        <taxon>Sphaerularioidea</taxon>
        <taxon>Anguinidae</taxon>
        <taxon>Anguininae</taxon>
        <taxon>Ditylenchus</taxon>
    </lineage>
</organism>
<evidence type="ECO:0000256" key="6">
    <source>
        <dbReference type="SAM" id="MobiDB-lite"/>
    </source>
</evidence>
<dbReference type="InterPro" id="IPR005828">
    <property type="entry name" value="MFS_sugar_transport-like"/>
</dbReference>
<feature type="transmembrane region" description="Helical" evidence="7">
    <location>
        <begin position="70"/>
        <end position="92"/>
    </location>
</feature>
<feature type="transmembrane region" description="Helical" evidence="7">
    <location>
        <begin position="606"/>
        <end position="625"/>
    </location>
</feature>
<feature type="domain" description="Major facilitator superfamily (MFS) profile" evidence="8">
    <location>
        <begin position="254"/>
        <end position="682"/>
    </location>
</feature>
<proteinExistence type="predicted"/>
<dbReference type="PANTHER" id="PTHR23503:SF8">
    <property type="entry name" value="FACILITATED GLUCOSE TRANSPORTER PROTEIN 1"/>
    <property type="match status" value="1"/>
</dbReference>
<protein>
    <submittedName>
        <fullName evidence="10">Major facilitator superfamily (MFS) profile domain-containing protein</fullName>
    </submittedName>
</protein>
<dbReference type="AlphaFoldDB" id="A0A915D7H2"/>
<feature type="compositionally biased region" description="Basic and acidic residues" evidence="6">
    <location>
        <begin position="189"/>
        <end position="210"/>
    </location>
</feature>